<protein>
    <submittedName>
        <fullName evidence="2">Uncharacterized protein</fullName>
    </submittedName>
</protein>
<evidence type="ECO:0000313" key="2">
    <source>
        <dbReference type="WBParaSite" id="ES5_v2.g22623.t1"/>
    </source>
</evidence>
<accession>A0AC34G015</accession>
<dbReference type="Proteomes" id="UP000887579">
    <property type="component" value="Unplaced"/>
</dbReference>
<organism evidence="1 2">
    <name type="scientific">Panagrolaimus sp. ES5</name>
    <dbReference type="NCBI Taxonomy" id="591445"/>
    <lineage>
        <taxon>Eukaryota</taxon>
        <taxon>Metazoa</taxon>
        <taxon>Ecdysozoa</taxon>
        <taxon>Nematoda</taxon>
        <taxon>Chromadorea</taxon>
        <taxon>Rhabditida</taxon>
        <taxon>Tylenchina</taxon>
        <taxon>Panagrolaimomorpha</taxon>
        <taxon>Panagrolaimoidea</taxon>
        <taxon>Panagrolaimidae</taxon>
        <taxon>Panagrolaimus</taxon>
    </lineage>
</organism>
<name>A0AC34G015_9BILA</name>
<evidence type="ECO:0000313" key="1">
    <source>
        <dbReference type="Proteomes" id="UP000887579"/>
    </source>
</evidence>
<dbReference type="WBParaSite" id="ES5_v2.g22623.t1">
    <property type="protein sequence ID" value="ES5_v2.g22623.t1"/>
    <property type="gene ID" value="ES5_v2.g22623"/>
</dbReference>
<reference evidence="2" key="1">
    <citation type="submission" date="2022-11" db="UniProtKB">
        <authorList>
            <consortium name="WormBaseParasite"/>
        </authorList>
    </citation>
    <scope>IDENTIFICATION</scope>
</reference>
<sequence>MTHGTLWKGAASILIDFSAWTSTHGIPHIGLANARWLRIFWIIIFVICCVMFVYQEALILIKYFSYPVNVDTALSFGERVYPAVTICNINAYKLSLAKAHPDLGKLINAYTNESTNADFGFETTTYDKQLRATRWMNLMYSNLEEYDKTNKIAYTYDDLVITCTYNTESCNETEWKQYNDPYYGRCFTFNYDGGKKSSRAGPLYGLSLVLRVNQAEYLPWAQSAGITFLVHEPSDHPFVYTSGYYAAAGSASSVGIRYISKKKLSAPYSDCTDNGSEQKIYYETNRYQTEACVRSCLQDKFTATCGCFDPTYEYLNGSAEFSSCYKGTKGDTSKNIVCMEKITDSDGVNGFDINKDCDCPQSCTDCIYKMTLSTAYWPAIKYTPTECVNPVPGHIYWAPKDDKKACKEWYKSNTVYLEIYYERMNYQALTESEAYAFLALVSDTGGQVGLWLGMSVISVIEFGTLFVLLLCYCLTRPKEAYLPQFDDTDEQKQREWQRKMQLKLEKENNRKLSAGSLDSIYNGKDVDLPPAIQAAN</sequence>
<proteinExistence type="predicted"/>